<sequence>MHARDGRDRQDEVTCDKTIQINITSGRSIPTPVFKTHTFHENHRLRIPQVLLHQFPKTPHEVCWTSQSPPTNSLGSMIVTETQLELDINDSDLSLSGLINQARLAVRNRRCYLPMRPY</sequence>
<dbReference type="KEGG" id="ovi:T265_01006"/>
<dbReference type="RefSeq" id="XP_009163185.1">
    <property type="nucleotide sequence ID" value="XM_009164921.1"/>
</dbReference>
<evidence type="ECO:0000313" key="1">
    <source>
        <dbReference type="EMBL" id="KER33116.1"/>
    </source>
</evidence>
<name>A0A075A188_OPIVI</name>
<gene>
    <name evidence="1" type="ORF">T265_01006</name>
</gene>
<dbReference type="EMBL" id="KL596628">
    <property type="protein sequence ID" value="KER33116.1"/>
    <property type="molecule type" value="Genomic_DNA"/>
</dbReference>
<dbReference type="CTD" id="20315194"/>
<dbReference type="GeneID" id="20315194"/>
<keyword evidence="2" id="KW-1185">Reference proteome</keyword>
<proteinExistence type="predicted"/>
<accession>A0A075A188</accession>
<evidence type="ECO:0000313" key="2">
    <source>
        <dbReference type="Proteomes" id="UP000054324"/>
    </source>
</evidence>
<dbReference type="AlphaFoldDB" id="A0A075A188"/>
<organism evidence="1 2">
    <name type="scientific">Opisthorchis viverrini</name>
    <name type="common">Southeast Asian liver fluke</name>
    <dbReference type="NCBI Taxonomy" id="6198"/>
    <lineage>
        <taxon>Eukaryota</taxon>
        <taxon>Metazoa</taxon>
        <taxon>Spiralia</taxon>
        <taxon>Lophotrochozoa</taxon>
        <taxon>Platyhelminthes</taxon>
        <taxon>Trematoda</taxon>
        <taxon>Digenea</taxon>
        <taxon>Opisthorchiida</taxon>
        <taxon>Opisthorchiata</taxon>
        <taxon>Opisthorchiidae</taxon>
        <taxon>Opisthorchis</taxon>
    </lineage>
</organism>
<dbReference type="Proteomes" id="UP000054324">
    <property type="component" value="Unassembled WGS sequence"/>
</dbReference>
<protein>
    <submittedName>
        <fullName evidence="1">Uncharacterized protein</fullName>
    </submittedName>
</protein>
<reference evidence="1 2" key="1">
    <citation type="submission" date="2013-11" db="EMBL/GenBank/DDBJ databases">
        <title>Opisthorchis viverrini - life in the bile duct.</title>
        <authorList>
            <person name="Young N.D."/>
            <person name="Nagarajan N."/>
            <person name="Lin S.J."/>
            <person name="Korhonen P.K."/>
            <person name="Jex A.R."/>
            <person name="Hall R.S."/>
            <person name="Safavi-Hemami H."/>
            <person name="Kaewkong W."/>
            <person name="Bertrand D."/>
            <person name="Gao S."/>
            <person name="Seet Q."/>
            <person name="Wongkham S."/>
            <person name="Teh B.T."/>
            <person name="Wongkham C."/>
            <person name="Intapan P.M."/>
            <person name="Maleewong W."/>
            <person name="Yang X."/>
            <person name="Hu M."/>
            <person name="Wang Z."/>
            <person name="Hofmann A."/>
            <person name="Sternberg P.W."/>
            <person name="Tan P."/>
            <person name="Wang J."/>
            <person name="Gasser R.B."/>
        </authorList>
    </citation>
    <scope>NUCLEOTIDE SEQUENCE [LARGE SCALE GENOMIC DNA]</scope>
</reference>